<protein>
    <submittedName>
        <fullName evidence="2">Uncharacterized protein</fullName>
    </submittedName>
</protein>
<dbReference type="RefSeq" id="WP_211177606.1">
    <property type="nucleotide sequence ID" value="NZ_JAAXLA010000044.1"/>
</dbReference>
<feature type="signal peptide" evidence="1">
    <location>
        <begin position="1"/>
        <end position="28"/>
    </location>
</feature>
<keyword evidence="3" id="KW-1185">Reference proteome</keyword>
<evidence type="ECO:0000256" key="1">
    <source>
        <dbReference type="SAM" id="SignalP"/>
    </source>
</evidence>
<evidence type="ECO:0000313" key="2">
    <source>
        <dbReference type="EMBL" id="NMH99925.1"/>
    </source>
</evidence>
<organism evidence="2 3">
    <name type="scientific">Pseudonocardia acidicola</name>
    <dbReference type="NCBI Taxonomy" id="2724939"/>
    <lineage>
        <taxon>Bacteria</taxon>
        <taxon>Bacillati</taxon>
        <taxon>Actinomycetota</taxon>
        <taxon>Actinomycetes</taxon>
        <taxon>Pseudonocardiales</taxon>
        <taxon>Pseudonocardiaceae</taxon>
        <taxon>Pseudonocardia</taxon>
    </lineage>
</organism>
<name>A0ABX1SED0_9PSEU</name>
<feature type="chain" id="PRO_5045932497" evidence="1">
    <location>
        <begin position="29"/>
        <end position="247"/>
    </location>
</feature>
<proteinExistence type="predicted"/>
<feature type="non-terminal residue" evidence="2">
    <location>
        <position position="247"/>
    </location>
</feature>
<comment type="caution">
    <text evidence="2">The sequence shown here is derived from an EMBL/GenBank/DDBJ whole genome shotgun (WGS) entry which is preliminary data.</text>
</comment>
<sequence>MRRHHRSFVAHLTAVLAGLGLLVAPPLAGVAAAAGAAAYVQGTAFTTAARVASTTAPLAGAVGAGDLLVGWFAQYNAAGQVQVSDDVNGPWTRASGATAFQNDTGDIALYYLPNSKAAAGGLHVTVSAGAAAYFQGALAEYSGVAVSGPLDQVGSNRGVGTAVDTGPAPAVPAGELVFSALVTGGNPSGTSPGSGYTARAHTGTGSAFAEDVLSSTAGAQHGTATLGAATDWYAVAATFRAATPADT</sequence>
<reference evidence="2 3" key="1">
    <citation type="submission" date="2020-04" db="EMBL/GenBank/DDBJ databases">
        <authorList>
            <person name="Klaysubun C."/>
            <person name="Duangmal K."/>
            <person name="Lipun K."/>
        </authorList>
    </citation>
    <scope>NUCLEOTIDE SEQUENCE [LARGE SCALE GENOMIC DNA]</scope>
    <source>
        <strain evidence="2 3">K10HN5</strain>
    </source>
</reference>
<evidence type="ECO:0000313" key="3">
    <source>
        <dbReference type="Proteomes" id="UP000820669"/>
    </source>
</evidence>
<dbReference type="Proteomes" id="UP000820669">
    <property type="component" value="Unassembled WGS sequence"/>
</dbReference>
<gene>
    <name evidence="2" type="ORF">HF526_21785</name>
</gene>
<keyword evidence="1" id="KW-0732">Signal</keyword>
<accession>A0ABX1SED0</accession>
<dbReference type="EMBL" id="JAAXLA010000044">
    <property type="protein sequence ID" value="NMH99925.1"/>
    <property type="molecule type" value="Genomic_DNA"/>
</dbReference>